<sequence length="171" mass="18824">MLKLVQSVKEELQEWLIMCVQCVVYSTFMLFMPAPQPANVAPVSVPAPVYSQVSTGTVAKDGQAAIVQMLKQLPNSADMSLLREELNSLYARLATVKDDTEAQNIIDNSLRSLSDRLRAQSNYDRVAEVLTAMLEVEEGSSVKSLGLKLFHGKNNSNINLKSPGKLAGWLR</sequence>
<dbReference type="AlphaFoldDB" id="A0A926ZIP4"/>
<dbReference type="RefSeq" id="WP_190464810.1">
    <property type="nucleotide sequence ID" value="NZ_JACJPW010000029.1"/>
</dbReference>
<gene>
    <name evidence="1" type="ORF">H6G03_12940</name>
</gene>
<keyword evidence="2" id="KW-1185">Reference proteome</keyword>
<name>A0A926ZIP4_9CYAN</name>
<proteinExistence type="predicted"/>
<organism evidence="1 2">
    <name type="scientific">Aerosakkonema funiforme FACHB-1375</name>
    <dbReference type="NCBI Taxonomy" id="2949571"/>
    <lineage>
        <taxon>Bacteria</taxon>
        <taxon>Bacillati</taxon>
        <taxon>Cyanobacteriota</taxon>
        <taxon>Cyanophyceae</taxon>
        <taxon>Oscillatoriophycideae</taxon>
        <taxon>Aerosakkonematales</taxon>
        <taxon>Aerosakkonemataceae</taxon>
        <taxon>Aerosakkonema</taxon>
    </lineage>
</organism>
<accession>A0A926ZIP4</accession>
<evidence type="ECO:0000313" key="1">
    <source>
        <dbReference type="EMBL" id="MBD2182001.1"/>
    </source>
</evidence>
<dbReference type="EMBL" id="JACJPW010000029">
    <property type="protein sequence ID" value="MBD2182001.1"/>
    <property type="molecule type" value="Genomic_DNA"/>
</dbReference>
<dbReference type="Proteomes" id="UP000641646">
    <property type="component" value="Unassembled WGS sequence"/>
</dbReference>
<protein>
    <submittedName>
        <fullName evidence="1">Uncharacterized protein</fullName>
    </submittedName>
</protein>
<evidence type="ECO:0000313" key="2">
    <source>
        <dbReference type="Proteomes" id="UP000641646"/>
    </source>
</evidence>
<reference evidence="1" key="1">
    <citation type="journal article" date="2015" name="ISME J.">
        <title>Draft Genome Sequence of Streptomyces incarnatus NRRL8089, which Produces the Nucleoside Antibiotic Sinefungin.</title>
        <authorList>
            <person name="Oshima K."/>
            <person name="Hattori M."/>
            <person name="Shimizu H."/>
            <person name="Fukuda K."/>
            <person name="Nemoto M."/>
            <person name="Inagaki K."/>
            <person name="Tamura T."/>
        </authorList>
    </citation>
    <scope>NUCLEOTIDE SEQUENCE</scope>
    <source>
        <strain evidence="1">FACHB-1375</strain>
    </source>
</reference>
<reference evidence="1" key="2">
    <citation type="submission" date="2020-08" db="EMBL/GenBank/DDBJ databases">
        <authorList>
            <person name="Chen M."/>
            <person name="Teng W."/>
            <person name="Zhao L."/>
            <person name="Hu C."/>
            <person name="Zhou Y."/>
            <person name="Han B."/>
            <person name="Song L."/>
            <person name="Shu W."/>
        </authorList>
    </citation>
    <scope>NUCLEOTIDE SEQUENCE</scope>
    <source>
        <strain evidence="1">FACHB-1375</strain>
    </source>
</reference>
<comment type="caution">
    <text evidence="1">The sequence shown here is derived from an EMBL/GenBank/DDBJ whole genome shotgun (WGS) entry which is preliminary data.</text>
</comment>